<organism evidence="10 11">
    <name type="scientific">Bowmanella dokdonensis</name>
    <dbReference type="NCBI Taxonomy" id="751969"/>
    <lineage>
        <taxon>Bacteria</taxon>
        <taxon>Pseudomonadati</taxon>
        <taxon>Pseudomonadota</taxon>
        <taxon>Gammaproteobacteria</taxon>
        <taxon>Alteromonadales</taxon>
        <taxon>Alteromonadaceae</taxon>
        <taxon>Bowmanella</taxon>
    </lineage>
</organism>
<dbReference type="InterPro" id="IPR045186">
    <property type="entry name" value="Indole-3-glycerol_P_synth"/>
</dbReference>
<keyword evidence="4" id="KW-0028">Amino-acid biosynthesis</keyword>
<evidence type="ECO:0000256" key="7">
    <source>
        <dbReference type="ARBA" id="ARBA00023141"/>
    </source>
</evidence>
<dbReference type="SUPFAM" id="SSF51366">
    <property type="entry name" value="Ribulose-phoshate binding barrel"/>
    <property type="match status" value="1"/>
</dbReference>
<gene>
    <name evidence="10" type="ORF">J0A66_22490</name>
</gene>
<feature type="non-terminal residue" evidence="10">
    <location>
        <position position="1"/>
    </location>
</feature>
<keyword evidence="11" id="KW-1185">Reference proteome</keyword>
<evidence type="ECO:0000256" key="3">
    <source>
        <dbReference type="ARBA" id="ARBA00012362"/>
    </source>
</evidence>
<dbReference type="EMBL" id="JAFKCV010000262">
    <property type="protein sequence ID" value="MBN7828006.1"/>
    <property type="molecule type" value="Genomic_DNA"/>
</dbReference>
<evidence type="ECO:0000256" key="2">
    <source>
        <dbReference type="ARBA" id="ARBA00004696"/>
    </source>
</evidence>
<evidence type="ECO:0000256" key="1">
    <source>
        <dbReference type="ARBA" id="ARBA00001633"/>
    </source>
</evidence>
<evidence type="ECO:0000313" key="11">
    <source>
        <dbReference type="Proteomes" id="UP000664654"/>
    </source>
</evidence>
<dbReference type="GO" id="GO:0004425">
    <property type="term" value="F:indole-3-glycerol-phosphate synthase activity"/>
    <property type="evidence" value="ECO:0007669"/>
    <property type="project" value="UniProtKB-EC"/>
</dbReference>
<comment type="caution">
    <text evidence="10">The sequence shown here is derived from an EMBL/GenBank/DDBJ whole genome shotgun (WGS) entry which is preliminary data.</text>
</comment>
<protein>
    <recommendedName>
        <fullName evidence="3">indole-3-glycerol-phosphate synthase</fullName>
        <ecNumber evidence="3">4.1.1.48</ecNumber>
    </recommendedName>
</protein>
<dbReference type="InterPro" id="IPR013798">
    <property type="entry name" value="Indole-3-glycerol_P_synth_dom"/>
</dbReference>
<feature type="non-terminal residue" evidence="10">
    <location>
        <position position="106"/>
    </location>
</feature>
<sequence>DVLTEVSNEEEAIRAGRLGAKIIGINNRNLRDLSTDLATTETLTPLLPEDALIISESGIYTHQDVLRLAPLADGFLVGSSIMAQQDLTTAVQQLLFGKVKVCGLTS</sequence>
<reference evidence="10" key="1">
    <citation type="submission" date="2021-03" db="EMBL/GenBank/DDBJ databases">
        <title>novel species isolated from a fishpond in China.</title>
        <authorList>
            <person name="Lu H."/>
            <person name="Cai Z."/>
        </authorList>
    </citation>
    <scope>NUCLEOTIDE SEQUENCE</scope>
    <source>
        <strain evidence="10">JCM 30855</strain>
    </source>
</reference>
<name>A0A939DU80_9ALTE</name>
<dbReference type="InterPro" id="IPR013785">
    <property type="entry name" value="Aldolase_TIM"/>
</dbReference>
<feature type="domain" description="Indole-3-glycerol phosphate synthase" evidence="9">
    <location>
        <begin position="1"/>
        <end position="94"/>
    </location>
</feature>
<dbReference type="Proteomes" id="UP000664654">
    <property type="component" value="Unassembled WGS sequence"/>
</dbReference>
<evidence type="ECO:0000313" key="10">
    <source>
        <dbReference type="EMBL" id="MBN7828006.1"/>
    </source>
</evidence>
<evidence type="ECO:0000259" key="9">
    <source>
        <dbReference type="Pfam" id="PF00218"/>
    </source>
</evidence>
<accession>A0A939DU80</accession>
<dbReference type="GO" id="GO:0000162">
    <property type="term" value="P:L-tryptophan biosynthetic process"/>
    <property type="evidence" value="ECO:0007669"/>
    <property type="project" value="UniProtKB-KW"/>
</dbReference>
<keyword evidence="6" id="KW-0822">Tryptophan biosynthesis</keyword>
<dbReference type="InterPro" id="IPR011060">
    <property type="entry name" value="RibuloseP-bd_barrel"/>
</dbReference>
<dbReference type="Pfam" id="PF00218">
    <property type="entry name" value="IGPS"/>
    <property type="match status" value="1"/>
</dbReference>
<evidence type="ECO:0000256" key="6">
    <source>
        <dbReference type="ARBA" id="ARBA00022822"/>
    </source>
</evidence>
<keyword evidence="10" id="KW-0413">Isomerase</keyword>
<keyword evidence="7" id="KW-0057">Aromatic amino acid biosynthesis</keyword>
<evidence type="ECO:0000256" key="4">
    <source>
        <dbReference type="ARBA" id="ARBA00022605"/>
    </source>
</evidence>
<keyword evidence="8 10" id="KW-0456">Lyase</keyword>
<dbReference type="GO" id="GO:0004640">
    <property type="term" value="F:phosphoribosylanthranilate isomerase activity"/>
    <property type="evidence" value="ECO:0007669"/>
    <property type="project" value="TreeGrafter"/>
</dbReference>
<keyword evidence="5" id="KW-0210">Decarboxylase</keyword>
<dbReference type="EC" id="4.1.1.48" evidence="3"/>
<dbReference type="PANTHER" id="PTHR22854:SF2">
    <property type="entry name" value="INDOLE-3-GLYCEROL-PHOSPHATE SYNTHASE"/>
    <property type="match status" value="1"/>
</dbReference>
<proteinExistence type="predicted"/>
<evidence type="ECO:0000256" key="8">
    <source>
        <dbReference type="ARBA" id="ARBA00023239"/>
    </source>
</evidence>
<dbReference type="Gene3D" id="3.20.20.70">
    <property type="entry name" value="Aldolase class I"/>
    <property type="match status" value="1"/>
</dbReference>
<comment type="pathway">
    <text evidence="2">Amino-acid biosynthesis; L-tryptophan biosynthesis; L-tryptophan from chorismate: step 4/5.</text>
</comment>
<comment type="catalytic activity">
    <reaction evidence="1">
        <text>1-(2-carboxyphenylamino)-1-deoxy-D-ribulose 5-phosphate + H(+) = (1S,2R)-1-C-(indol-3-yl)glycerol 3-phosphate + CO2 + H2O</text>
        <dbReference type="Rhea" id="RHEA:23476"/>
        <dbReference type="ChEBI" id="CHEBI:15377"/>
        <dbReference type="ChEBI" id="CHEBI:15378"/>
        <dbReference type="ChEBI" id="CHEBI:16526"/>
        <dbReference type="ChEBI" id="CHEBI:58613"/>
        <dbReference type="ChEBI" id="CHEBI:58866"/>
        <dbReference type="EC" id="4.1.1.48"/>
    </reaction>
</comment>
<evidence type="ECO:0000256" key="5">
    <source>
        <dbReference type="ARBA" id="ARBA00022793"/>
    </source>
</evidence>
<dbReference type="PANTHER" id="PTHR22854">
    <property type="entry name" value="TRYPTOPHAN BIOSYNTHESIS PROTEIN"/>
    <property type="match status" value="1"/>
</dbReference>
<dbReference type="AlphaFoldDB" id="A0A939DU80"/>